<reference evidence="1" key="2">
    <citation type="journal article" date="2022" name="Res Sq">
        <title>Comparative Genomics Reveals Insights into the Divergent Evolution of Astigmatic Mites and Household Pest Adaptations.</title>
        <authorList>
            <person name="Xiong Q."/>
            <person name="Wan A.T.-Y."/>
            <person name="Liu X.-Y."/>
            <person name="Fung C.S.-H."/>
            <person name="Xiao X."/>
            <person name="Malainual N."/>
            <person name="Hou J."/>
            <person name="Wang L."/>
            <person name="Wang M."/>
            <person name="Yang K."/>
            <person name="Cui Y."/>
            <person name="Leung E."/>
            <person name="Nong W."/>
            <person name="Shin S.-K."/>
            <person name="Au S."/>
            <person name="Jeong K.Y."/>
            <person name="Chew F.T."/>
            <person name="Hui J."/>
            <person name="Leung T.F."/>
            <person name="Tungtrongchitr A."/>
            <person name="Zhong N."/>
            <person name="Liu Z."/>
            <person name="Tsui S."/>
        </authorList>
    </citation>
    <scope>NUCLEOTIDE SEQUENCE</scope>
    <source>
        <strain evidence="1">Derf</strain>
        <tissue evidence="1">Whole organism</tissue>
    </source>
</reference>
<dbReference type="Proteomes" id="UP000790347">
    <property type="component" value="Unassembled WGS sequence"/>
</dbReference>
<evidence type="ECO:0000313" key="2">
    <source>
        <dbReference type="Proteomes" id="UP000790347"/>
    </source>
</evidence>
<comment type="caution">
    <text evidence="1">The sequence shown here is derived from an EMBL/GenBank/DDBJ whole genome shotgun (WGS) entry which is preliminary data.</text>
</comment>
<organism evidence="1 2">
    <name type="scientific">Dermatophagoides farinae</name>
    <name type="common">American house dust mite</name>
    <dbReference type="NCBI Taxonomy" id="6954"/>
    <lineage>
        <taxon>Eukaryota</taxon>
        <taxon>Metazoa</taxon>
        <taxon>Ecdysozoa</taxon>
        <taxon>Arthropoda</taxon>
        <taxon>Chelicerata</taxon>
        <taxon>Arachnida</taxon>
        <taxon>Acari</taxon>
        <taxon>Acariformes</taxon>
        <taxon>Sarcoptiformes</taxon>
        <taxon>Astigmata</taxon>
        <taxon>Psoroptidia</taxon>
        <taxon>Analgoidea</taxon>
        <taxon>Pyroglyphidae</taxon>
        <taxon>Dermatophagoidinae</taxon>
        <taxon>Dermatophagoides</taxon>
    </lineage>
</organism>
<accession>A0A922LBS8</accession>
<dbReference type="AlphaFoldDB" id="A0A922LBS8"/>
<reference evidence="1" key="1">
    <citation type="submission" date="2013-05" db="EMBL/GenBank/DDBJ databases">
        <authorList>
            <person name="Yim A.K.Y."/>
            <person name="Chan T.F."/>
            <person name="Ji K.M."/>
            <person name="Liu X.Y."/>
            <person name="Zhou J.W."/>
            <person name="Li R.Q."/>
            <person name="Yang K.Y."/>
            <person name="Li J."/>
            <person name="Li M."/>
            <person name="Law P.T.W."/>
            <person name="Wu Y.L."/>
            <person name="Cai Z.L."/>
            <person name="Qin H."/>
            <person name="Bao Y."/>
            <person name="Leung R.K.K."/>
            <person name="Ng P.K.S."/>
            <person name="Zou J."/>
            <person name="Zhong X.J."/>
            <person name="Ran P.X."/>
            <person name="Zhong N.S."/>
            <person name="Liu Z.G."/>
            <person name="Tsui S.K.W."/>
        </authorList>
    </citation>
    <scope>NUCLEOTIDE SEQUENCE</scope>
    <source>
        <strain evidence="1">Derf</strain>
        <tissue evidence="1">Whole organism</tissue>
    </source>
</reference>
<dbReference type="EMBL" id="ASGP02000002">
    <property type="protein sequence ID" value="KAH9522400.1"/>
    <property type="molecule type" value="Genomic_DNA"/>
</dbReference>
<proteinExistence type="predicted"/>
<evidence type="ECO:0000313" key="1">
    <source>
        <dbReference type="EMBL" id="KAH9522400.1"/>
    </source>
</evidence>
<protein>
    <submittedName>
        <fullName evidence="1">Uncharacterized protein</fullName>
    </submittedName>
</protein>
<sequence>MLFILYICHHHRRDIRLRYIFTSNHHSNSMSLNSNRLGVSFNQFLLIDLLWGRKEIVLGAHPFPSIKINGQL</sequence>
<name>A0A922LBS8_DERFA</name>
<keyword evidence="2" id="KW-1185">Reference proteome</keyword>
<gene>
    <name evidence="1" type="ORF">DERF_005979</name>
</gene>